<dbReference type="SUPFAM" id="SSF53335">
    <property type="entry name" value="S-adenosyl-L-methionine-dependent methyltransferases"/>
    <property type="match status" value="1"/>
</dbReference>
<organism evidence="1 2">
    <name type="scientific">Planococcus chinensis</name>
    <dbReference type="NCBI Taxonomy" id="272917"/>
    <lineage>
        <taxon>Bacteria</taxon>
        <taxon>Bacillati</taxon>
        <taxon>Bacillota</taxon>
        <taxon>Bacilli</taxon>
        <taxon>Bacillales</taxon>
        <taxon>Caryophanaceae</taxon>
        <taxon>Planococcus</taxon>
    </lineage>
</organism>
<gene>
    <name evidence="1" type="ORF">ACFSDB_01345</name>
</gene>
<proteinExistence type="predicted"/>
<dbReference type="RefSeq" id="WP_204891438.1">
    <property type="nucleotide sequence ID" value="NZ_JBHUFW010000002.1"/>
</dbReference>
<dbReference type="CDD" id="cd02440">
    <property type="entry name" value="AdoMet_MTases"/>
    <property type="match status" value="1"/>
</dbReference>
<dbReference type="EMBL" id="JBHUFW010000002">
    <property type="protein sequence ID" value="MFD1861547.1"/>
    <property type="molecule type" value="Genomic_DNA"/>
</dbReference>
<sequence>MNERQQDADLNIRTEGIQQGFHDSLHHNRYEPTPYALLADLFAAYRLAPGDRLVDFGCGKGRLAFYAHHLFGVEAVGVEMDPGLFAGAMQNLIRYEKRAPRAKGRIRFQCEFAENYRVQPQDNRFYFFNPFSVQIFMKVVQNVLKSVEKTPRPVELILFFPSEDYIEFLEYRTGFERVQEIALPGSEADFRERFLVYRLA</sequence>
<evidence type="ECO:0000313" key="1">
    <source>
        <dbReference type="EMBL" id="MFD1861547.1"/>
    </source>
</evidence>
<dbReference type="GO" id="GO:0008168">
    <property type="term" value="F:methyltransferase activity"/>
    <property type="evidence" value="ECO:0007669"/>
    <property type="project" value="UniProtKB-KW"/>
</dbReference>
<dbReference type="InterPro" id="IPR029063">
    <property type="entry name" value="SAM-dependent_MTases_sf"/>
</dbReference>
<keyword evidence="2" id="KW-1185">Reference proteome</keyword>
<accession>A0ABW4QDA6</accession>
<dbReference type="GO" id="GO:0032259">
    <property type="term" value="P:methylation"/>
    <property type="evidence" value="ECO:0007669"/>
    <property type="project" value="UniProtKB-KW"/>
</dbReference>
<keyword evidence="1" id="KW-0489">Methyltransferase</keyword>
<reference evidence="2" key="1">
    <citation type="journal article" date="2019" name="Int. J. Syst. Evol. Microbiol.">
        <title>The Global Catalogue of Microorganisms (GCM) 10K type strain sequencing project: providing services to taxonomists for standard genome sequencing and annotation.</title>
        <authorList>
            <consortium name="The Broad Institute Genomics Platform"/>
            <consortium name="The Broad Institute Genome Sequencing Center for Infectious Disease"/>
            <person name="Wu L."/>
            <person name="Ma J."/>
        </authorList>
    </citation>
    <scope>NUCLEOTIDE SEQUENCE [LARGE SCALE GENOMIC DNA]</scope>
    <source>
        <strain evidence="2">CGMCC 1.15475</strain>
    </source>
</reference>
<keyword evidence="1" id="KW-0808">Transferase</keyword>
<protein>
    <submittedName>
        <fullName evidence="1">Class I SAM-dependent methyltransferase</fullName>
    </submittedName>
</protein>
<name>A0ABW4QDA6_9BACL</name>
<comment type="caution">
    <text evidence="1">The sequence shown here is derived from an EMBL/GenBank/DDBJ whole genome shotgun (WGS) entry which is preliminary data.</text>
</comment>
<dbReference type="Proteomes" id="UP001597273">
    <property type="component" value="Unassembled WGS sequence"/>
</dbReference>
<evidence type="ECO:0000313" key="2">
    <source>
        <dbReference type="Proteomes" id="UP001597273"/>
    </source>
</evidence>
<dbReference type="Gene3D" id="3.40.50.150">
    <property type="entry name" value="Vaccinia Virus protein VP39"/>
    <property type="match status" value="1"/>
</dbReference>